<name>A0A0S4LA86_9BACT</name>
<keyword evidence="2" id="KW-0862">Zinc</keyword>
<feature type="domain" description="Peptidase M1 membrane alanine aminopeptidase" evidence="4">
    <location>
        <begin position="321"/>
        <end position="463"/>
    </location>
</feature>
<dbReference type="EC" id="3.4.-.-" evidence="5"/>
<comment type="cofactor">
    <cofactor evidence="2">
        <name>Zn(2+)</name>
        <dbReference type="ChEBI" id="CHEBI:29105"/>
    </cofactor>
    <text evidence="2">Binds 1 zinc ion per subunit.</text>
</comment>
<dbReference type="InterPro" id="IPR042097">
    <property type="entry name" value="Aminopeptidase_N-like_N_sf"/>
</dbReference>
<evidence type="ECO:0000313" key="6">
    <source>
        <dbReference type="Proteomes" id="UP000199032"/>
    </source>
</evidence>
<dbReference type="Proteomes" id="UP000199032">
    <property type="component" value="Unassembled WGS sequence"/>
</dbReference>
<dbReference type="STRING" id="1742972.COMA1_11207"/>
<accession>A0A0S4LA86</accession>
<feature type="binding site" evidence="2">
    <location>
        <position position="344"/>
    </location>
    <ligand>
        <name>Zn(2+)</name>
        <dbReference type="ChEBI" id="CHEBI:29105"/>
        <note>catalytic</note>
    </ligand>
</feature>
<dbReference type="InterPro" id="IPR027268">
    <property type="entry name" value="Peptidase_M4/M1_CTD_sf"/>
</dbReference>
<feature type="active site" description="Proton acceptor" evidence="1">
    <location>
        <position position="323"/>
    </location>
</feature>
<dbReference type="RefSeq" id="WP_090745069.1">
    <property type="nucleotide sequence ID" value="NZ_CZQA01000001.1"/>
</dbReference>
<dbReference type="SUPFAM" id="SSF55486">
    <property type="entry name" value="Metalloproteases ('zincins'), catalytic domain"/>
    <property type="match status" value="1"/>
</dbReference>
<dbReference type="InterPro" id="IPR014782">
    <property type="entry name" value="Peptidase_M1_dom"/>
</dbReference>
<keyword evidence="5" id="KW-0378">Hydrolase</keyword>
<keyword evidence="2" id="KW-0479">Metal-binding</keyword>
<evidence type="ECO:0000256" key="3">
    <source>
        <dbReference type="SAM" id="SignalP"/>
    </source>
</evidence>
<dbReference type="PANTHER" id="PTHR45726">
    <property type="entry name" value="LEUKOTRIENE A-4 HYDROLASE"/>
    <property type="match status" value="1"/>
</dbReference>
<dbReference type="GO" id="GO:0008270">
    <property type="term" value="F:zinc ion binding"/>
    <property type="evidence" value="ECO:0007669"/>
    <property type="project" value="InterPro"/>
</dbReference>
<keyword evidence="6" id="KW-1185">Reference proteome</keyword>
<dbReference type="SUPFAM" id="SSF63737">
    <property type="entry name" value="Leukotriene A4 hydrolase N-terminal domain"/>
    <property type="match status" value="1"/>
</dbReference>
<organism evidence="5 6">
    <name type="scientific">Candidatus Nitrospira nitrosa</name>
    <dbReference type="NCBI Taxonomy" id="1742972"/>
    <lineage>
        <taxon>Bacteria</taxon>
        <taxon>Pseudomonadati</taxon>
        <taxon>Nitrospirota</taxon>
        <taxon>Nitrospiria</taxon>
        <taxon>Nitrospirales</taxon>
        <taxon>Nitrospiraceae</taxon>
        <taxon>Nitrospira</taxon>
    </lineage>
</organism>
<dbReference type="PANTHER" id="PTHR45726:SF3">
    <property type="entry name" value="LEUKOTRIENE A-4 HYDROLASE"/>
    <property type="match status" value="1"/>
</dbReference>
<reference evidence="5 6" key="1">
    <citation type="submission" date="2015-10" db="EMBL/GenBank/DDBJ databases">
        <authorList>
            <person name="Gilbert D.G."/>
        </authorList>
    </citation>
    <scope>NUCLEOTIDE SEQUENCE [LARGE SCALE GENOMIC DNA]</scope>
    <source>
        <strain evidence="5">COMA1</strain>
    </source>
</reference>
<evidence type="ECO:0000256" key="2">
    <source>
        <dbReference type="PIRSR" id="PIRSR634015-3"/>
    </source>
</evidence>
<protein>
    <submittedName>
        <fullName evidence="5">Putative Peptidase M</fullName>
        <ecNumber evidence="5">3.4.-.-</ecNumber>
    </submittedName>
</protein>
<dbReference type="Gene3D" id="2.60.40.1730">
    <property type="entry name" value="tricorn interacting facor f3 domain"/>
    <property type="match status" value="1"/>
</dbReference>
<dbReference type="EMBL" id="CZQA01000001">
    <property type="protein sequence ID" value="CUS33536.1"/>
    <property type="molecule type" value="Genomic_DNA"/>
</dbReference>
<evidence type="ECO:0000259" key="4">
    <source>
        <dbReference type="Pfam" id="PF01433"/>
    </source>
</evidence>
<feature type="chain" id="PRO_5006623830" evidence="3">
    <location>
        <begin position="26"/>
        <end position="735"/>
    </location>
</feature>
<evidence type="ECO:0000313" key="5">
    <source>
        <dbReference type="EMBL" id="CUS33536.1"/>
    </source>
</evidence>
<gene>
    <name evidence="5" type="ORF">COMA1_11207</name>
</gene>
<dbReference type="OrthoDB" id="9762302at2"/>
<evidence type="ECO:0000256" key="1">
    <source>
        <dbReference type="PIRSR" id="PIRSR634015-1"/>
    </source>
</evidence>
<dbReference type="GO" id="GO:0008237">
    <property type="term" value="F:metallopeptidase activity"/>
    <property type="evidence" value="ECO:0007669"/>
    <property type="project" value="InterPro"/>
</dbReference>
<dbReference type="AlphaFoldDB" id="A0A0S4LA86"/>
<dbReference type="InterPro" id="IPR034015">
    <property type="entry name" value="M1_LTA4H"/>
</dbReference>
<feature type="binding site" evidence="2">
    <location>
        <position position="326"/>
    </location>
    <ligand>
        <name>Zn(2+)</name>
        <dbReference type="ChEBI" id="CHEBI:29105"/>
        <note>catalytic</note>
    </ligand>
</feature>
<keyword evidence="3" id="KW-0732">Signal</keyword>
<feature type="binding site" evidence="2">
    <location>
        <position position="322"/>
    </location>
    <ligand>
        <name>Zn(2+)</name>
        <dbReference type="ChEBI" id="CHEBI:29105"/>
        <note>catalytic</note>
    </ligand>
</feature>
<proteinExistence type="predicted"/>
<sequence length="735" mass="82303">MYIRTQAFPLYLIMLFLAGAVEAWAAVSSAGQESPLLHHHLSVELTPGTHEITATDQIELEIEPNHPSLTFTLAPTLRIDSIRMGTSSAVGSEGAAGIAVPFTRMSSREASGHQVVVTLPRDYSRKMTLTWVYRGAINDPPKEPRHLRFVTPSETAGHIGEEGVYLSGESQWYPDLPGSFGTYHMVAHVPQGWTAVASGRKEGEVTIAGKVSSTWVVPDRSEAFTLVANHFVTKSRVWHSSTGQRIDLRTYFFPDNAALADEYLDATGQYLDAYTKVLGDYPFDAFAVVENFFASGLGMPTFTLLGSGSIKRHYVQPYALGHEIVHSWIGNSLFNKDDSGNWVEGLTTYLANYYWHELVHDDRQALEQRRLMLQSYNLYVKPEDDYAVSQFVRKHDEKDNAIGYQKSAFVFHLLRQEIGEESFWRGLKTFVSEYRNQPADWVAIERVFSRESGRPLRWFFGQWIEQSGAPVISLGDVRARRVNGDTSKEAWQLTVQIQQSEGPFRVTVPIRIIMKESTESRSIRLSLSQASVADFVLPDQPLRVEIDPDLMTFRRLARHQLPPMLNGYVTDPHKTVLRAFSDPASPLEQIVSRLADHELPESKRATAIVSEESTLSQEGSVLVLSGAGHPQSVSKLVRESCGGDVDLRETGFQIDGQLYEGPKMAVLFSCPRAQVPGSVITVLYGVTPGAVEKLSRFLFYYGWHSYVLFQDGTVMKRGMWHGTPDMKEVRVDATS</sequence>
<feature type="active site" description="Proton donor" evidence="1">
    <location>
        <position position="404"/>
    </location>
</feature>
<dbReference type="Gene3D" id="1.10.390.10">
    <property type="entry name" value="Neutral Protease Domain 2"/>
    <property type="match status" value="1"/>
</dbReference>
<dbReference type="Pfam" id="PF01433">
    <property type="entry name" value="Peptidase_M1"/>
    <property type="match status" value="1"/>
</dbReference>
<feature type="signal peptide" evidence="3">
    <location>
        <begin position="1"/>
        <end position="25"/>
    </location>
</feature>